<protein>
    <submittedName>
        <fullName evidence="1">Uncharacterized protein</fullName>
    </submittedName>
</protein>
<accession>A0A2P2PV85</accession>
<organism evidence="1">
    <name type="scientific">Rhizophora mucronata</name>
    <name type="common">Asiatic mangrove</name>
    <dbReference type="NCBI Taxonomy" id="61149"/>
    <lineage>
        <taxon>Eukaryota</taxon>
        <taxon>Viridiplantae</taxon>
        <taxon>Streptophyta</taxon>
        <taxon>Embryophyta</taxon>
        <taxon>Tracheophyta</taxon>
        <taxon>Spermatophyta</taxon>
        <taxon>Magnoliopsida</taxon>
        <taxon>eudicotyledons</taxon>
        <taxon>Gunneridae</taxon>
        <taxon>Pentapetalae</taxon>
        <taxon>rosids</taxon>
        <taxon>fabids</taxon>
        <taxon>Malpighiales</taxon>
        <taxon>Rhizophoraceae</taxon>
        <taxon>Rhizophora</taxon>
    </lineage>
</organism>
<proteinExistence type="predicted"/>
<evidence type="ECO:0000313" key="1">
    <source>
        <dbReference type="EMBL" id="MBX58641.1"/>
    </source>
</evidence>
<dbReference type="EMBL" id="GGEC01078157">
    <property type="protein sequence ID" value="MBX58641.1"/>
    <property type="molecule type" value="Transcribed_RNA"/>
</dbReference>
<dbReference type="AlphaFoldDB" id="A0A2P2PV85"/>
<reference evidence="1" key="1">
    <citation type="submission" date="2018-02" db="EMBL/GenBank/DDBJ databases">
        <title>Rhizophora mucronata_Transcriptome.</title>
        <authorList>
            <person name="Meera S.P."/>
            <person name="Sreeshan A."/>
            <person name="Augustine A."/>
        </authorList>
    </citation>
    <scope>NUCLEOTIDE SEQUENCE</scope>
    <source>
        <tissue evidence="1">Leaf</tissue>
    </source>
</reference>
<name>A0A2P2PV85_RHIMU</name>
<sequence length="28" mass="3307">MTVNIRASVSMCWFKDFEELLNNAFARI</sequence>